<comment type="caution">
    <text evidence="2">The sequence shown here is derived from an EMBL/GenBank/DDBJ whole genome shotgun (WGS) entry which is preliminary data.</text>
</comment>
<keyword evidence="1" id="KW-0472">Membrane</keyword>
<name>A0ABW8JH35_9GAMM</name>
<evidence type="ECO:0000313" key="2">
    <source>
        <dbReference type="EMBL" id="MFK2900408.1"/>
    </source>
</evidence>
<reference evidence="2 3" key="1">
    <citation type="submission" date="2020-10" db="EMBL/GenBank/DDBJ databases">
        <title>Phylogeny of dyella-like bacteria.</title>
        <authorList>
            <person name="Fu J."/>
        </authorList>
    </citation>
    <scope>NUCLEOTIDE SEQUENCE [LARGE SCALE GENOMIC DNA]</scope>
    <source>
        <strain evidence="2 3">JP1</strain>
    </source>
</reference>
<feature type="transmembrane region" description="Helical" evidence="1">
    <location>
        <begin position="149"/>
        <end position="174"/>
    </location>
</feature>
<sequence length="218" mass="24202">MPAMNPPPTRMELAPKASTSTLLICEHCDTVYRRRLLHRGDVARCARCHAVLERHQRIGVNGLLALVVTVMVVFVQANVWPIITLGFNGEQIHTTLWGIIIMMWKQHSQVVAVLAAGTLFFFPLCKMLALGWLLAYGRAGRRAPGFGPLMVVLHYIAPWTMSEVFVLGVLVSVVKAHLYFNVTPDAGVFAYAALAVLITIFSGVDMRQLWEKIPELAP</sequence>
<evidence type="ECO:0000256" key="1">
    <source>
        <dbReference type="SAM" id="Phobius"/>
    </source>
</evidence>
<proteinExistence type="predicted"/>
<feature type="transmembrane region" description="Helical" evidence="1">
    <location>
        <begin position="186"/>
        <end position="204"/>
    </location>
</feature>
<dbReference type="EMBL" id="JADIKJ010000008">
    <property type="protein sequence ID" value="MFK2900408.1"/>
    <property type="molecule type" value="Genomic_DNA"/>
</dbReference>
<gene>
    <name evidence="2" type="ORF">ISP15_08675</name>
</gene>
<dbReference type="Proteomes" id="UP001620461">
    <property type="component" value="Unassembled WGS sequence"/>
</dbReference>
<accession>A0ABW8JH35</accession>
<keyword evidence="1" id="KW-0812">Transmembrane</keyword>
<keyword evidence="1" id="KW-1133">Transmembrane helix</keyword>
<protein>
    <submittedName>
        <fullName evidence="2">Paraquat-inducible protein A</fullName>
    </submittedName>
</protein>
<dbReference type="InterPro" id="IPR007498">
    <property type="entry name" value="PqiA-like"/>
</dbReference>
<feature type="transmembrane region" description="Helical" evidence="1">
    <location>
        <begin position="110"/>
        <end position="137"/>
    </location>
</feature>
<organism evidence="2 3">
    <name type="scientific">Dyella jejuensis</name>
    <dbReference type="NCBI Taxonomy" id="1432009"/>
    <lineage>
        <taxon>Bacteria</taxon>
        <taxon>Pseudomonadati</taxon>
        <taxon>Pseudomonadota</taxon>
        <taxon>Gammaproteobacteria</taxon>
        <taxon>Lysobacterales</taxon>
        <taxon>Rhodanobacteraceae</taxon>
        <taxon>Dyella</taxon>
    </lineage>
</organism>
<dbReference type="Pfam" id="PF04403">
    <property type="entry name" value="PqiA"/>
    <property type="match status" value="1"/>
</dbReference>
<feature type="transmembrane region" description="Helical" evidence="1">
    <location>
        <begin position="63"/>
        <end position="83"/>
    </location>
</feature>
<evidence type="ECO:0000313" key="3">
    <source>
        <dbReference type="Proteomes" id="UP001620461"/>
    </source>
</evidence>
<keyword evidence="3" id="KW-1185">Reference proteome</keyword>